<feature type="domain" description="Helix-turn-helix" evidence="1">
    <location>
        <begin position="77"/>
        <end position="113"/>
    </location>
</feature>
<dbReference type="EMBL" id="CAJOBC010092005">
    <property type="protein sequence ID" value="CAF4405646.1"/>
    <property type="molecule type" value="Genomic_DNA"/>
</dbReference>
<sequence length="122" mass="14742">MYNNNGLHRQYIDDTIIVINWTKEQSLEEIKEWNRIDPNIQLTATIGSTANFLDLHMENKNGQIEYNVFHKPSYEPYYLPFSSVQPLHMKRNIPFATLIRAFRYFSDFQIFMNDNKFEWHFS</sequence>
<protein>
    <recommendedName>
        <fullName evidence="1">Helix-turn-helix domain-containing protein</fullName>
    </recommendedName>
</protein>
<accession>A0A815WHV1</accession>
<comment type="caution">
    <text evidence="2">The sequence shown here is derived from an EMBL/GenBank/DDBJ whole genome shotgun (WGS) entry which is preliminary data.</text>
</comment>
<dbReference type="Proteomes" id="UP000663829">
    <property type="component" value="Unassembled WGS sequence"/>
</dbReference>
<evidence type="ECO:0000313" key="3">
    <source>
        <dbReference type="EMBL" id="CAF4405646.1"/>
    </source>
</evidence>
<dbReference type="PANTHER" id="PTHR21301:SF12">
    <property type="match status" value="1"/>
</dbReference>
<dbReference type="EMBL" id="CAJNOQ010026348">
    <property type="protein sequence ID" value="CAF1544999.1"/>
    <property type="molecule type" value="Genomic_DNA"/>
</dbReference>
<name>A0A815WHV1_9BILA</name>
<evidence type="ECO:0000259" key="1">
    <source>
        <dbReference type="Pfam" id="PF26215"/>
    </source>
</evidence>
<keyword evidence="4" id="KW-1185">Reference proteome</keyword>
<gene>
    <name evidence="2" type="ORF">GPM918_LOCUS38853</name>
    <name evidence="3" type="ORF">SRO942_LOCUS39704</name>
</gene>
<dbReference type="AlphaFoldDB" id="A0A815WHV1"/>
<proteinExistence type="predicted"/>
<evidence type="ECO:0000313" key="2">
    <source>
        <dbReference type="EMBL" id="CAF1544999.1"/>
    </source>
</evidence>
<organism evidence="2 4">
    <name type="scientific">Didymodactylos carnosus</name>
    <dbReference type="NCBI Taxonomy" id="1234261"/>
    <lineage>
        <taxon>Eukaryota</taxon>
        <taxon>Metazoa</taxon>
        <taxon>Spiralia</taxon>
        <taxon>Gnathifera</taxon>
        <taxon>Rotifera</taxon>
        <taxon>Eurotatoria</taxon>
        <taxon>Bdelloidea</taxon>
        <taxon>Philodinida</taxon>
        <taxon>Philodinidae</taxon>
        <taxon>Didymodactylos</taxon>
    </lineage>
</organism>
<dbReference type="OrthoDB" id="5973140at2759"/>
<evidence type="ECO:0000313" key="4">
    <source>
        <dbReference type="Proteomes" id="UP000663829"/>
    </source>
</evidence>
<dbReference type="PANTHER" id="PTHR21301">
    <property type="entry name" value="REVERSE TRANSCRIPTASE"/>
    <property type="match status" value="1"/>
</dbReference>
<dbReference type="InterPro" id="IPR058912">
    <property type="entry name" value="HTH_animal"/>
</dbReference>
<dbReference type="Proteomes" id="UP000681722">
    <property type="component" value="Unassembled WGS sequence"/>
</dbReference>
<reference evidence="2" key="1">
    <citation type="submission" date="2021-02" db="EMBL/GenBank/DDBJ databases">
        <authorList>
            <person name="Nowell W R."/>
        </authorList>
    </citation>
    <scope>NUCLEOTIDE SEQUENCE</scope>
</reference>
<dbReference type="Pfam" id="PF26215">
    <property type="entry name" value="HTH_animal"/>
    <property type="match status" value="1"/>
</dbReference>